<comment type="pathway">
    <text evidence="2">Amino-acid biosynthesis; L-tryptophan biosynthesis; L-tryptophan from chorismate: step 4/5.</text>
</comment>
<dbReference type="PANTHER" id="PTHR22854:SF2">
    <property type="entry name" value="INDOLE-3-GLYCEROL-PHOSPHATE SYNTHASE"/>
    <property type="match status" value="1"/>
</dbReference>
<gene>
    <name evidence="10" type="ORF">AB0D95_05195</name>
</gene>
<dbReference type="EC" id="4.1.1.48" evidence="3"/>
<dbReference type="GO" id="GO:0004425">
    <property type="term" value="F:indole-3-glycerol-phosphate synthase activity"/>
    <property type="evidence" value="ECO:0007669"/>
    <property type="project" value="UniProtKB-EC"/>
</dbReference>
<dbReference type="Gene3D" id="3.20.20.70">
    <property type="entry name" value="Aldolase class I"/>
    <property type="match status" value="1"/>
</dbReference>
<dbReference type="EMBL" id="JBEZNA010000007">
    <property type="protein sequence ID" value="MEU9576665.1"/>
    <property type="molecule type" value="Genomic_DNA"/>
</dbReference>
<keyword evidence="7" id="KW-0057">Aromatic amino acid biosynthesis</keyword>
<keyword evidence="11" id="KW-1185">Reference proteome</keyword>
<keyword evidence="4" id="KW-0028">Amino-acid biosynthesis</keyword>
<keyword evidence="8 10" id="KW-0456">Lyase</keyword>
<dbReference type="CDD" id="cd00331">
    <property type="entry name" value="IGPS"/>
    <property type="match status" value="1"/>
</dbReference>
<keyword evidence="5" id="KW-0210">Decarboxylase</keyword>
<feature type="domain" description="Indole-3-glycerol phosphate synthase" evidence="9">
    <location>
        <begin position="46"/>
        <end position="254"/>
    </location>
</feature>
<dbReference type="InterPro" id="IPR045186">
    <property type="entry name" value="Indole-3-glycerol_P_synth"/>
</dbReference>
<dbReference type="Pfam" id="PF00218">
    <property type="entry name" value="IGPS"/>
    <property type="match status" value="1"/>
</dbReference>
<dbReference type="Proteomes" id="UP001551584">
    <property type="component" value="Unassembled WGS sequence"/>
</dbReference>
<sequence>MAMHLDDIVAAKKAAWSGPAAADAAARGRLLPARPGRFAAAIGGPEVSVIAEIKPKSPSKGPLLDLARAVPTARGYSAAGASAVSVLGDTPYFGGSPELVRSVAEDPWVDVPVLFKDFFVDTRQVTLAHDSGADAVLVIVRAVDDALLKDLVQSAHGLGLDALVETFTQDEVDRALDAGARVVGINNRDLQTFSVDLENSARLRRGIPRDVLTVSESGLSGRADIERIAAHGFDAALIGESLLNSPDPAAQVRSCTGVPILEVAS</sequence>
<reference evidence="10 11" key="1">
    <citation type="submission" date="2024-06" db="EMBL/GenBank/DDBJ databases">
        <title>The Natural Products Discovery Center: Release of the First 8490 Sequenced Strains for Exploring Actinobacteria Biosynthetic Diversity.</title>
        <authorList>
            <person name="Kalkreuter E."/>
            <person name="Kautsar S.A."/>
            <person name="Yang D."/>
            <person name="Bader C.D."/>
            <person name="Teijaro C.N."/>
            <person name="Fluegel L."/>
            <person name="Davis C.M."/>
            <person name="Simpson J.R."/>
            <person name="Lauterbach L."/>
            <person name="Steele A.D."/>
            <person name="Gui C."/>
            <person name="Meng S."/>
            <person name="Li G."/>
            <person name="Viehrig K."/>
            <person name="Ye F."/>
            <person name="Su P."/>
            <person name="Kiefer A.F."/>
            <person name="Nichols A."/>
            <person name="Cepeda A.J."/>
            <person name="Yan W."/>
            <person name="Fan B."/>
            <person name="Jiang Y."/>
            <person name="Adhikari A."/>
            <person name="Zheng C.-J."/>
            <person name="Schuster L."/>
            <person name="Cowan T.M."/>
            <person name="Smanski M.J."/>
            <person name="Chevrette M.G."/>
            <person name="De Carvalho L.P.S."/>
            <person name="Shen B."/>
        </authorList>
    </citation>
    <scope>NUCLEOTIDE SEQUENCE [LARGE SCALE GENOMIC DNA]</scope>
    <source>
        <strain evidence="10 11">NPDC048117</strain>
    </source>
</reference>
<dbReference type="RefSeq" id="WP_166027702.1">
    <property type="nucleotide sequence ID" value="NZ_JBEZNA010000007.1"/>
</dbReference>
<evidence type="ECO:0000259" key="9">
    <source>
        <dbReference type="Pfam" id="PF00218"/>
    </source>
</evidence>
<evidence type="ECO:0000313" key="10">
    <source>
        <dbReference type="EMBL" id="MEU9576665.1"/>
    </source>
</evidence>
<comment type="catalytic activity">
    <reaction evidence="1">
        <text>1-(2-carboxyphenylamino)-1-deoxy-D-ribulose 5-phosphate + H(+) = (1S,2R)-1-C-(indol-3-yl)glycerol 3-phosphate + CO2 + H2O</text>
        <dbReference type="Rhea" id="RHEA:23476"/>
        <dbReference type="ChEBI" id="CHEBI:15377"/>
        <dbReference type="ChEBI" id="CHEBI:15378"/>
        <dbReference type="ChEBI" id="CHEBI:16526"/>
        <dbReference type="ChEBI" id="CHEBI:58613"/>
        <dbReference type="ChEBI" id="CHEBI:58866"/>
        <dbReference type="EC" id="4.1.1.48"/>
    </reaction>
</comment>
<protein>
    <recommendedName>
        <fullName evidence="3">indole-3-glycerol-phosphate synthase</fullName>
        <ecNumber evidence="3">4.1.1.48</ecNumber>
    </recommendedName>
</protein>
<name>A0ABV3EKF9_9ACTN</name>
<evidence type="ECO:0000256" key="3">
    <source>
        <dbReference type="ARBA" id="ARBA00012362"/>
    </source>
</evidence>
<dbReference type="InterPro" id="IPR001468">
    <property type="entry name" value="Indole-3-GlycerolPSynthase_CS"/>
</dbReference>
<dbReference type="InterPro" id="IPR011060">
    <property type="entry name" value="RibuloseP-bd_barrel"/>
</dbReference>
<evidence type="ECO:0000256" key="2">
    <source>
        <dbReference type="ARBA" id="ARBA00004696"/>
    </source>
</evidence>
<evidence type="ECO:0000256" key="5">
    <source>
        <dbReference type="ARBA" id="ARBA00022793"/>
    </source>
</evidence>
<dbReference type="InterPro" id="IPR013785">
    <property type="entry name" value="Aldolase_TIM"/>
</dbReference>
<comment type="caution">
    <text evidence="10">The sequence shown here is derived from an EMBL/GenBank/DDBJ whole genome shotgun (WGS) entry which is preliminary data.</text>
</comment>
<evidence type="ECO:0000256" key="1">
    <source>
        <dbReference type="ARBA" id="ARBA00001633"/>
    </source>
</evidence>
<dbReference type="InterPro" id="IPR013798">
    <property type="entry name" value="Indole-3-glycerol_P_synth_dom"/>
</dbReference>
<dbReference type="PANTHER" id="PTHR22854">
    <property type="entry name" value="TRYPTOPHAN BIOSYNTHESIS PROTEIN"/>
    <property type="match status" value="1"/>
</dbReference>
<accession>A0ABV3EKF9</accession>
<evidence type="ECO:0000256" key="7">
    <source>
        <dbReference type="ARBA" id="ARBA00023141"/>
    </source>
</evidence>
<evidence type="ECO:0000256" key="6">
    <source>
        <dbReference type="ARBA" id="ARBA00022822"/>
    </source>
</evidence>
<organism evidence="10 11">
    <name type="scientific">Streptomyces chilikensis</name>
    <dbReference type="NCBI Taxonomy" id="1194079"/>
    <lineage>
        <taxon>Bacteria</taxon>
        <taxon>Bacillati</taxon>
        <taxon>Actinomycetota</taxon>
        <taxon>Actinomycetes</taxon>
        <taxon>Kitasatosporales</taxon>
        <taxon>Streptomycetaceae</taxon>
        <taxon>Streptomyces</taxon>
    </lineage>
</organism>
<evidence type="ECO:0000256" key="8">
    <source>
        <dbReference type="ARBA" id="ARBA00023239"/>
    </source>
</evidence>
<dbReference type="PROSITE" id="PS00614">
    <property type="entry name" value="IGPS"/>
    <property type="match status" value="1"/>
</dbReference>
<evidence type="ECO:0000313" key="11">
    <source>
        <dbReference type="Proteomes" id="UP001551584"/>
    </source>
</evidence>
<keyword evidence="6" id="KW-0822">Tryptophan biosynthesis</keyword>
<dbReference type="SUPFAM" id="SSF51366">
    <property type="entry name" value="Ribulose-phoshate binding barrel"/>
    <property type="match status" value="1"/>
</dbReference>
<evidence type="ECO:0000256" key="4">
    <source>
        <dbReference type="ARBA" id="ARBA00022605"/>
    </source>
</evidence>
<proteinExistence type="predicted"/>